<dbReference type="EMBL" id="CP042469">
    <property type="protein sequence ID" value="QOX65756.1"/>
    <property type="molecule type" value="Genomic_DNA"/>
</dbReference>
<keyword evidence="2" id="KW-1185">Reference proteome</keyword>
<reference evidence="1" key="1">
    <citation type="submission" date="2019-08" db="EMBL/GenBank/DDBJ databases">
        <title>Genome sequence of Clostridiales bacterium MT110.</title>
        <authorList>
            <person name="Cao J."/>
        </authorList>
    </citation>
    <scope>NUCLEOTIDE SEQUENCE</scope>
    <source>
        <strain evidence="1">MT110</strain>
    </source>
</reference>
<dbReference type="Proteomes" id="UP000594014">
    <property type="component" value="Chromosome"/>
</dbReference>
<organism evidence="1 2">
    <name type="scientific">Anoxybacterium hadale</name>
    <dbReference type="NCBI Taxonomy" id="3408580"/>
    <lineage>
        <taxon>Bacteria</taxon>
        <taxon>Bacillati</taxon>
        <taxon>Bacillota</taxon>
        <taxon>Clostridia</taxon>
        <taxon>Peptostreptococcales</taxon>
        <taxon>Anaerovoracaceae</taxon>
        <taxon>Anoxybacterium</taxon>
    </lineage>
</organism>
<keyword evidence="1" id="KW-0813">Transport</keyword>
<evidence type="ECO:0000313" key="1">
    <source>
        <dbReference type="EMBL" id="QOX65756.1"/>
    </source>
</evidence>
<name>A0ACD1AGX5_9FIRM</name>
<accession>A0ACD1AGX5</accession>
<evidence type="ECO:0000313" key="2">
    <source>
        <dbReference type="Proteomes" id="UP000594014"/>
    </source>
</evidence>
<proteinExistence type="predicted"/>
<sequence length="158" mass="17455">MVNLLRVDARLLHGQVAVTWISNVNASSILIADDQVMGDEMAKIALKMAKPADMKLAIRSIDGAIELLNDSRSKDISIFAIVRTIEDALRLVKKTDCIQRINIGGIKKKEGSRLIAPAVYVNEEELVTLSELVDLVEEVEFRMVPSDTPRSAKSLINK</sequence>
<keyword evidence="1" id="KW-0762">Sugar transport</keyword>
<gene>
    <name evidence="1" type="ORF">FRZ06_21585</name>
</gene>
<protein>
    <submittedName>
        <fullName evidence="1">PTS sugar transporter subunit IIB</fullName>
    </submittedName>
</protein>